<feature type="transmembrane region" description="Helical" evidence="8">
    <location>
        <begin position="38"/>
        <end position="56"/>
    </location>
</feature>
<feature type="transmembrane region" description="Helical" evidence="8">
    <location>
        <begin position="68"/>
        <end position="86"/>
    </location>
</feature>
<dbReference type="EMBL" id="MWPH01000001">
    <property type="protein sequence ID" value="OVE85779.1"/>
    <property type="molecule type" value="Genomic_DNA"/>
</dbReference>
<dbReference type="Proteomes" id="UP000196084">
    <property type="component" value="Unassembled WGS sequence"/>
</dbReference>
<dbReference type="RefSeq" id="WP_087713916.1">
    <property type="nucleotide sequence ID" value="NZ_MWPH01000001.1"/>
</dbReference>
<gene>
    <name evidence="9" type="ORF">B2G88_02900</name>
</gene>
<evidence type="ECO:0000256" key="1">
    <source>
        <dbReference type="ARBA" id="ARBA00004651"/>
    </source>
</evidence>
<protein>
    <submittedName>
        <fullName evidence="9">ZIP family metal transporter</fullName>
    </submittedName>
</protein>
<feature type="transmembrane region" description="Helical" evidence="8">
    <location>
        <begin position="199"/>
        <end position="231"/>
    </location>
</feature>
<dbReference type="OrthoDB" id="11839at2157"/>
<feature type="transmembrane region" description="Helical" evidence="8">
    <location>
        <begin position="243"/>
        <end position="261"/>
    </location>
</feature>
<evidence type="ECO:0000256" key="2">
    <source>
        <dbReference type="ARBA" id="ARBA00006939"/>
    </source>
</evidence>
<accession>A0A202EC23</accession>
<sequence>MSSLTLVVLVTLAAGCATGLGALPTLVTDRVSHRVYDGALGFAAGVMVGAAMFALVVPGLELGTPLEVVVGIGLGAGFLLVTNALLPHLHLRFRGGQLEGTAALETEADDGAAPATADDRRRALLVGSAVTIHNVPEGLAVGIAFASGETGLGIAIATAIAVQNVPDGFAMAVPAVRAGLSKPKTILYTTLSGGIPEPLAAAVGFTLVGFVTGLFPLAAGFAAGAMIAVVFRELVPSSHGHGYADTATATFIAGFALMLVVDTVLAV</sequence>
<keyword evidence="5" id="KW-0862">Zinc</keyword>
<reference evidence="9 10" key="1">
    <citation type="submission" date="2017-02" db="EMBL/GenBank/DDBJ databases">
        <title>Natronthermophilus aegyptiacus gen. nov.,sp. nov., an aerobic, extremely halophilic alkalithermophilic archaeon isolated from the athalassohaline Wadi An Natrun, Egypt.</title>
        <authorList>
            <person name="Zhao B."/>
        </authorList>
    </citation>
    <scope>NUCLEOTIDE SEQUENCE [LARGE SCALE GENOMIC DNA]</scope>
    <source>
        <strain evidence="9 10">CGMCC 1.3597</strain>
    </source>
</reference>
<dbReference type="GO" id="GO:0005886">
    <property type="term" value="C:plasma membrane"/>
    <property type="evidence" value="ECO:0007669"/>
    <property type="project" value="UniProtKB-SubCell"/>
</dbReference>
<proteinExistence type="inferred from homology"/>
<evidence type="ECO:0000256" key="4">
    <source>
        <dbReference type="ARBA" id="ARBA00022692"/>
    </source>
</evidence>
<comment type="subcellular location">
    <subcellularLocation>
        <location evidence="1">Cell membrane</location>
        <topology evidence="1">Multi-pass membrane protein</topology>
    </subcellularLocation>
</comment>
<dbReference type="InterPro" id="IPR003689">
    <property type="entry name" value="ZIP"/>
</dbReference>
<dbReference type="AlphaFoldDB" id="A0A202EC23"/>
<name>A0A202EC23_9EURY</name>
<evidence type="ECO:0000256" key="6">
    <source>
        <dbReference type="ARBA" id="ARBA00022989"/>
    </source>
</evidence>
<evidence type="ECO:0000313" key="10">
    <source>
        <dbReference type="Proteomes" id="UP000196084"/>
    </source>
</evidence>
<keyword evidence="6 8" id="KW-1133">Transmembrane helix</keyword>
<evidence type="ECO:0000313" key="9">
    <source>
        <dbReference type="EMBL" id="OVE85779.1"/>
    </source>
</evidence>
<dbReference type="Pfam" id="PF02535">
    <property type="entry name" value="Zip"/>
    <property type="match status" value="1"/>
</dbReference>
<comment type="similarity">
    <text evidence="2">Belongs to the ZIP transporter (TC 2.A.5) family.</text>
</comment>
<keyword evidence="10" id="KW-1185">Reference proteome</keyword>
<evidence type="ECO:0000256" key="5">
    <source>
        <dbReference type="ARBA" id="ARBA00022833"/>
    </source>
</evidence>
<evidence type="ECO:0000256" key="3">
    <source>
        <dbReference type="ARBA" id="ARBA00022475"/>
    </source>
</evidence>
<keyword evidence="3" id="KW-1003">Cell membrane</keyword>
<dbReference type="PANTHER" id="PTHR11040:SF211">
    <property type="entry name" value="ZINC TRANSPORTER ZIP11"/>
    <property type="match status" value="1"/>
</dbReference>
<organism evidence="9 10">
    <name type="scientific">Natronolimnobius baerhuensis</name>
    <dbReference type="NCBI Taxonomy" id="253108"/>
    <lineage>
        <taxon>Archaea</taxon>
        <taxon>Methanobacteriati</taxon>
        <taxon>Methanobacteriota</taxon>
        <taxon>Stenosarchaea group</taxon>
        <taxon>Halobacteria</taxon>
        <taxon>Halobacteriales</taxon>
        <taxon>Natrialbaceae</taxon>
        <taxon>Natronolimnobius</taxon>
    </lineage>
</organism>
<evidence type="ECO:0000256" key="8">
    <source>
        <dbReference type="SAM" id="Phobius"/>
    </source>
</evidence>
<keyword evidence="4 8" id="KW-0812">Transmembrane</keyword>
<comment type="caution">
    <text evidence="9">The sequence shown here is derived from an EMBL/GenBank/DDBJ whole genome shotgun (WGS) entry which is preliminary data.</text>
</comment>
<evidence type="ECO:0000256" key="7">
    <source>
        <dbReference type="ARBA" id="ARBA00023136"/>
    </source>
</evidence>
<dbReference type="GO" id="GO:0005385">
    <property type="term" value="F:zinc ion transmembrane transporter activity"/>
    <property type="evidence" value="ECO:0007669"/>
    <property type="project" value="TreeGrafter"/>
</dbReference>
<keyword evidence="7 8" id="KW-0472">Membrane</keyword>
<dbReference type="PANTHER" id="PTHR11040">
    <property type="entry name" value="ZINC/IRON TRANSPORTER"/>
    <property type="match status" value="1"/>
</dbReference>